<reference evidence="1 2" key="5">
    <citation type="journal article" date="2011" name="ISME J.">
        <title>Dual transcriptional profiling of a bacterial/fungal confrontation: Collimonas fungivorans versus Aspergillus niger.</title>
        <authorList>
            <person name="Mela F."/>
            <person name="Fritsche K."/>
            <person name="de Boer W."/>
            <person name="van Veen J.A."/>
            <person name="de Graaff L.H."/>
            <person name="van den Berg M."/>
            <person name="Leveau J.H."/>
        </authorList>
    </citation>
    <scope>NUCLEOTIDE SEQUENCE [LARGE SCALE GENOMIC DNA]</scope>
    <source>
        <strain evidence="1 2">Ter331</strain>
    </source>
</reference>
<dbReference type="AntiFam" id="ANF00201">
    <property type="entry name" value="Shadow ORF (opposite gacS)"/>
</dbReference>
<reference evidence="2" key="6">
    <citation type="submission" date="2011-05" db="EMBL/GenBank/DDBJ databases">
        <title>Complete sequence of Collimonas fungivorans Ter331.</title>
        <authorList>
            <person name="Leveau J.H."/>
        </authorList>
    </citation>
    <scope>NUCLEOTIDE SEQUENCE [LARGE SCALE GENOMIC DNA]</scope>
    <source>
        <strain evidence="2">Ter331</strain>
    </source>
</reference>
<dbReference type="STRING" id="1005048.CFU_3586"/>
<protein>
    <submittedName>
        <fullName evidence="1">Uncharacterized protein</fullName>
    </submittedName>
</protein>
<reference evidence="1 2" key="1">
    <citation type="journal article" date="2004" name="Environ. Microbiol.">
        <title>Phylogeny-function analysis of (meta)genomic libraries: screening for expression of ribosomal RNA genes by large-insert library fluorescent in situ hybridization (LIL-FISH).</title>
        <authorList>
            <person name="Leveau J.H."/>
            <person name="Gerards S."/>
            <person name="de Boer W."/>
            <person name="van Veen J.A."/>
        </authorList>
    </citation>
    <scope>NUCLEOTIDE SEQUENCE [LARGE SCALE GENOMIC DNA]</scope>
    <source>
        <strain evidence="1 2">Ter331</strain>
    </source>
</reference>
<sequence length="1222" mass="134382">MQWADSGFGVNYCRKNPIKTLAPMPIIAAAHPRGHRCPPYKLLVGWARFSAHAVRSGFARLFQQPAFQRLFQVRDFSQHHRCRLAQVAVGGAVAAQALQLCRSFRQHLGADNGRSALDGMGDIACRQPVGGGDALYQQQAVVAVGIDQLLRQPGDQGEIAARHGFQRTGVEQRIGRLGLGVDDIVRQADRQPPLQIIESDRLEQAIVHAGRLAALDFLRLGIGGITPDHAARCLSFIADFTRQLVAAHHWHVAIRHDQIEAAGTPDLQRFPAVFRRFDVMPEVLQLLAQHQAVGDIVVSHQYAQAAQLGRYRRRLQLRRVERLDSGHGKLDQDLRPHSQLALQRDVAAHHLRQPAADGQPEAGAVFGRTRTRSASLDKRREQLGLFILRDAGAGIADLQLQRQAAVLFLLHIEADGDLAFLRELDGVADQVGQDLLEAHRVDQHLDAGIGVDESAQGQALLPRQAVEHTRHGFHQLAQVGAFRHQLQLAGFDLGDVEDVADQAQQGLGGIVGDLDRRPVPQAVLAALEHQLQHADDGVHRGPYFVAHGGQESRFGAAGFIRFFLGQLQRADQLFAFGDVDPAADQAGRLAPGILERQGPVIDPEMALAEGHVAVGEHRYAILHGPQVHGMEFLRRFRREHGRFRQQLADHLAALAAHGFQVAAVAFDQAGIEVAHIDRVRRVVDHGAHEGELVAQRPLGQFAFGDLAAQVGDPEQAGQDQQQRAGADLVDLPAVGIPGTWRGIVLLAPTVGQHDGVVGRYTAQHLVEDVAQLRLAAPHAHRQPRHVLADRRRDAQLAAERSLDKITGGDLGLDGAVHLALRQFFKCRYRLVYQHQLDAGILLAQLRHHGIAALDRQFFAVHLSQIGDRRVAAARHQHQVVEQEGLRKRQVGLALGTHQQGAHHVRLALTHRIDHVWNRIDAHHLEVKAGTQFDQAQVIRHQAVELAALGVEGQRREQAVDRHPDFRMLGDPLALGVGQDQRRRGDPEIQAHAPALQHAAVQRFRNRLEQGIKHPQQDCVLFLYGEADVAVAHRRKTIRPQHAEITLVDQEAGADGVAQENVGLVMKHAQNRPADVGIGLEGGERIQIVQLLLGQVAGHDCHAQGGVRLAGDFMFADRQHDRGAVDSIRARQDEILAGQLVLDGVAQDVDITLGQRHVGGLARRVAHDFDDQPHLLRQQRHIVCRQAIEILMAVAEIEGRMVRGDRAEPQHAFFAEPAPVVSG</sequence>
<dbReference type="AlphaFoldDB" id="G0ADE8"/>
<dbReference type="HOGENOM" id="CLU_268512_0_0_4"/>
<gene>
    <name evidence="1" type="ordered locus">CFU_3586</name>
</gene>
<evidence type="ECO:0000313" key="1">
    <source>
        <dbReference type="EMBL" id="AEK63410.1"/>
    </source>
</evidence>
<dbReference type="eggNOG" id="ENOG5033D10">
    <property type="taxonomic scope" value="Bacteria"/>
</dbReference>
<organism evidence="1 2">
    <name type="scientific">Collimonas fungivorans (strain Ter331)</name>
    <dbReference type="NCBI Taxonomy" id="1005048"/>
    <lineage>
        <taxon>Bacteria</taxon>
        <taxon>Pseudomonadati</taxon>
        <taxon>Pseudomonadota</taxon>
        <taxon>Betaproteobacteria</taxon>
        <taxon>Burkholderiales</taxon>
        <taxon>Oxalobacteraceae</taxon>
        <taxon>Collimonas</taxon>
    </lineage>
</organism>
<accession>G0ADE8</accession>
<dbReference type="KEGG" id="cfu:CFU_3586"/>
<dbReference type="EMBL" id="CP002745">
    <property type="protein sequence ID" value="AEK63410.1"/>
    <property type="molecule type" value="Genomic_DNA"/>
</dbReference>
<evidence type="ECO:0000313" key="2">
    <source>
        <dbReference type="Proteomes" id="UP000008392"/>
    </source>
</evidence>
<dbReference type="Proteomes" id="UP000008392">
    <property type="component" value="Chromosome"/>
</dbReference>
<dbReference type="AntiFam" id="ANF00202">
    <property type="entry name" value="Shadow ORF (opposite gacS)"/>
</dbReference>
<reference evidence="1 2" key="4">
    <citation type="journal article" date="2010" name="Environ. Microbiol.">
        <title>The bacterial genus Collimonas: mycophagy, weathering and other adaptive solutions to life in oligotrophic soil environments.</title>
        <authorList>
            <person name="Leveau J.H."/>
            <person name="Uroz S."/>
            <person name="de Boer W."/>
        </authorList>
    </citation>
    <scope>NUCLEOTIDE SEQUENCE [LARGE SCALE GENOMIC DNA]</scope>
    <source>
        <strain evidence="1 2">Ter331</strain>
    </source>
</reference>
<reference evidence="1 2" key="3">
    <citation type="journal article" date="2008" name="FEMS Microbiol. Ecol.">
        <title>Identification and characterization of genes underlying chitinolysis in Collimonas fungivorans Ter331.</title>
        <authorList>
            <person name="Fritsche K."/>
            <person name="de Boer W."/>
            <person name="Gerards S."/>
            <person name="van den Berg M."/>
            <person name="van Veen J.A."/>
            <person name="Leveau J.H."/>
        </authorList>
    </citation>
    <scope>NUCLEOTIDE SEQUENCE [LARGE SCALE GENOMIC DNA]</scope>
    <source>
        <strain evidence="1 2">Ter331</strain>
    </source>
</reference>
<proteinExistence type="predicted"/>
<reference evidence="1 2" key="2">
    <citation type="journal article" date="2006" name="J. Microbiol. Methods">
        <title>Genomic flank-sequencing of plasposon insertion sites for rapid identification of functional genes.</title>
        <authorList>
            <person name="Leveau J.H."/>
            <person name="Gerards S."/>
            <person name="Fritsche K."/>
            <person name="Zondag G."/>
            <person name="van Veen J.A."/>
        </authorList>
    </citation>
    <scope>NUCLEOTIDE SEQUENCE [LARGE SCALE GENOMIC DNA]</scope>
    <source>
        <strain evidence="1 2">Ter331</strain>
    </source>
</reference>
<keyword evidence="2" id="KW-1185">Reference proteome</keyword>
<name>G0ADE8_COLFT</name>
<dbReference type="AntiFam" id="ANF00160">
    <property type="entry name" value="Shadow ORF (opposite NIK1)"/>
</dbReference>